<feature type="domain" description="PDZ" evidence="2">
    <location>
        <begin position="324"/>
        <end position="389"/>
    </location>
</feature>
<keyword evidence="1" id="KW-0732">Signal</keyword>
<dbReference type="Pfam" id="PF13650">
    <property type="entry name" value="Asp_protease_2"/>
    <property type="match status" value="1"/>
</dbReference>
<accession>A0A386HT75</accession>
<dbReference type="EMBL" id="CP032489">
    <property type="protein sequence ID" value="AYD48484.1"/>
    <property type="molecule type" value="Genomic_DNA"/>
</dbReference>
<organism evidence="3 4">
    <name type="scientific">Arachidicoccus soli</name>
    <dbReference type="NCBI Taxonomy" id="2341117"/>
    <lineage>
        <taxon>Bacteria</taxon>
        <taxon>Pseudomonadati</taxon>
        <taxon>Bacteroidota</taxon>
        <taxon>Chitinophagia</taxon>
        <taxon>Chitinophagales</taxon>
        <taxon>Chitinophagaceae</taxon>
        <taxon>Arachidicoccus</taxon>
    </lineage>
</organism>
<dbReference type="SMART" id="SM00228">
    <property type="entry name" value="PDZ"/>
    <property type="match status" value="1"/>
</dbReference>
<evidence type="ECO:0000259" key="2">
    <source>
        <dbReference type="PROSITE" id="PS50106"/>
    </source>
</evidence>
<evidence type="ECO:0000313" key="3">
    <source>
        <dbReference type="EMBL" id="AYD48484.1"/>
    </source>
</evidence>
<dbReference type="KEGG" id="ark:D6B99_13255"/>
<dbReference type="Pfam" id="PF17820">
    <property type="entry name" value="PDZ_6"/>
    <property type="match status" value="1"/>
</dbReference>
<feature type="chain" id="PRO_5017455081" evidence="1">
    <location>
        <begin position="21"/>
        <end position="402"/>
    </location>
</feature>
<dbReference type="RefSeq" id="WP_119989275.1">
    <property type="nucleotide sequence ID" value="NZ_CP032489.1"/>
</dbReference>
<gene>
    <name evidence="3" type="ORF">D6B99_13255</name>
</gene>
<proteinExistence type="predicted"/>
<dbReference type="Gene3D" id="2.30.42.10">
    <property type="match status" value="1"/>
</dbReference>
<dbReference type="PROSITE" id="PS50106">
    <property type="entry name" value="PDZ"/>
    <property type="match status" value="1"/>
</dbReference>
<evidence type="ECO:0000256" key="1">
    <source>
        <dbReference type="SAM" id="SignalP"/>
    </source>
</evidence>
<dbReference type="SUPFAM" id="SSF50156">
    <property type="entry name" value="PDZ domain-like"/>
    <property type="match status" value="1"/>
</dbReference>
<dbReference type="AlphaFoldDB" id="A0A386HT75"/>
<evidence type="ECO:0000313" key="4">
    <source>
        <dbReference type="Proteomes" id="UP000266118"/>
    </source>
</evidence>
<sequence length="402" mass="45204">MKPLLFFTACLLLSNTYAQKRDNLGTQRQNNTYITSFPFTLLTGGIILTKGSLDNYPDSLSFIMDTGCSGASLDSTTCAKLKIPLITSDMYLRGVGSVKKAIFTNIKTLKLPGIEVSNPEFHVIDYALLSEIYGIKIDGIIGYSFFKKYIVQINYDSSRIYVFPPKEFKYPKNGELLKPSLNTLIPIVDAELKNNKKVTDNYYFDMGAGLCLLLSNQFVADSAIFNKRQSRRKIVSTTVQGLTDKINMRLTTIKQMKIGHYTFRNIPTYAFDDISQVTHYPYLGGLIGNDLLRRFNVTLNYPGNEIFLAPNSHFFDPFDYSYTGLTLYFIDGQVKVSDVVKGSPADKIGILPEDVIMSVNNNLSNKIQIYSELLKKTGTKANIILMRDGQIMKKTLPIKSIL</sequence>
<dbReference type="InterPro" id="IPR036034">
    <property type="entry name" value="PDZ_sf"/>
</dbReference>
<protein>
    <submittedName>
        <fullName evidence="3">Signal protein PDZ</fullName>
    </submittedName>
</protein>
<name>A0A386HT75_9BACT</name>
<dbReference type="InterPro" id="IPR041489">
    <property type="entry name" value="PDZ_6"/>
</dbReference>
<feature type="signal peptide" evidence="1">
    <location>
        <begin position="1"/>
        <end position="20"/>
    </location>
</feature>
<dbReference type="Proteomes" id="UP000266118">
    <property type="component" value="Chromosome"/>
</dbReference>
<dbReference type="Gene3D" id="2.40.70.10">
    <property type="entry name" value="Acid Proteases"/>
    <property type="match status" value="2"/>
</dbReference>
<keyword evidence="4" id="KW-1185">Reference proteome</keyword>
<dbReference type="OrthoDB" id="3521766at2"/>
<dbReference type="InterPro" id="IPR001478">
    <property type="entry name" value="PDZ"/>
</dbReference>
<reference evidence="3 4" key="1">
    <citation type="submission" date="2018-09" db="EMBL/GenBank/DDBJ databases">
        <title>Arachidicoccus sp. nov., a bacterium isolated from soil.</title>
        <authorList>
            <person name="Weon H.-Y."/>
            <person name="Kwon S.-W."/>
            <person name="Lee S.A."/>
        </authorList>
    </citation>
    <scope>NUCLEOTIDE SEQUENCE [LARGE SCALE GENOMIC DNA]</scope>
    <source>
        <strain evidence="3 4">KIS59-12</strain>
    </source>
</reference>
<dbReference type="InterPro" id="IPR021109">
    <property type="entry name" value="Peptidase_aspartic_dom_sf"/>
</dbReference>